<evidence type="ECO:0000256" key="1">
    <source>
        <dbReference type="ARBA" id="ARBA00004123"/>
    </source>
</evidence>
<evidence type="ECO:0000313" key="6">
    <source>
        <dbReference type="EMBL" id="NXN07096.1"/>
    </source>
</evidence>
<comment type="caution">
    <text evidence="6">The sequence shown here is derived from an EMBL/GenBank/DDBJ whole genome shotgun (WGS) entry which is preliminary data.</text>
</comment>
<feature type="compositionally biased region" description="Basic and acidic residues" evidence="3">
    <location>
        <begin position="160"/>
        <end position="170"/>
    </location>
</feature>
<keyword evidence="7" id="KW-1185">Reference proteome</keyword>
<feature type="domain" description="WHIM2" evidence="5">
    <location>
        <begin position="439"/>
        <end position="468"/>
    </location>
</feature>
<feature type="compositionally biased region" description="Basic and acidic residues" evidence="3">
    <location>
        <begin position="69"/>
        <end position="81"/>
    </location>
</feature>
<dbReference type="Pfam" id="PF15612">
    <property type="entry name" value="WHIM1"/>
    <property type="match status" value="1"/>
</dbReference>
<feature type="compositionally biased region" description="Basic and acidic residues" evidence="3">
    <location>
        <begin position="180"/>
        <end position="190"/>
    </location>
</feature>
<dbReference type="InterPro" id="IPR028941">
    <property type="entry name" value="WHIM2_dom"/>
</dbReference>
<dbReference type="SMART" id="SM00384">
    <property type="entry name" value="AT_hook"/>
    <property type="match status" value="3"/>
</dbReference>
<feature type="compositionally biased region" description="Basic and acidic residues" evidence="3">
    <location>
        <begin position="392"/>
        <end position="401"/>
    </location>
</feature>
<feature type="region of interest" description="Disordered" evidence="3">
    <location>
        <begin position="377"/>
        <end position="411"/>
    </location>
</feature>
<feature type="compositionally biased region" description="Basic residues" evidence="3">
    <location>
        <begin position="148"/>
        <end position="159"/>
    </location>
</feature>
<organism evidence="6 7">
    <name type="scientific">Indicator maculatus</name>
    <name type="common">spotted honeyguide</name>
    <dbReference type="NCBI Taxonomy" id="545262"/>
    <lineage>
        <taxon>Eukaryota</taxon>
        <taxon>Metazoa</taxon>
        <taxon>Chordata</taxon>
        <taxon>Craniata</taxon>
        <taxon>Vertebrata</taxon>
        <taxon>Euteleostomi</taxon>
        <taxon>Archelosauria</taxon>
        <taxon>Archosauria</taxon>
        <taxon>Dinosauria</taxon>
        <taxon>Saurischia</taxon>
        <taxon>Theropoda</taxon>
        <taxon>Coelurosauria</taxon>
        <taxon>Aves</taxon>
        <taxon>Neognathae</taxon>
        <taxon>Neoaves</taxon>
        <taxon>Telluraves</taxon>
        <taxon>Coraciimorphae</taxon>
        <taxon>Piciformes</taxon>
        <taxon>Indicatoridae</taxon>
        <taxon>Indicator</taxon>
    </lineage>
</organism>
<evidence type="ECO:0000256" key="3">
    <source>
        <dbReference type="SAM" id="MobiDB-lite"/>
    </source>
</evidence>
<feature type="non-terminal residue" evidence="6">
    <location>
        <position position="1"/>
    </location>
</feature>
<feature type="region of interest" description="Disordered" evidence="3">
    <location>
        <begin position="62"/>
        <end position="94"/>
    </location>
</feature>
<feature type="compositionally biased region" description="Basic and acidic residues" evidence="3">
    <location>
        <begin position="137"/>
        <end position="147"/>
    </location>
</feature>
<dbReference type="InterPro" id="IPR017956">
    <property type="entry name" value="AT_hook_DNA-bd_motif"/>
</dbReference>
<accession>A0A7L1G1H9</accession>
<keyword evidence="2" id="KW-0539">Nucleus</keyword>
<evidence type="ECO:0000256" key="2">
    <source>
        <dbReference type="ARBA" id="ARBA00023242"/>
    </source>
</evidence>
<feature type="region of interest" description="Disordered" evidence="3">
    <location>
        <begin position="121"/>
        <end position="190"/>
    </location>
</feature>
<feature type="domain" description="WHIM1" evidence="4">
    <location>
        <begin position="296"/>
        <end position="335"/>
    </location>
</feature>
<sequence length="539" mass="61528">LTAFLLPQYLNRNVVQDVRREHFSFSPRMPVGDFYEERDTAEGLQWVKLSPEEIPARIQAITGKRGRPRNAEKTKAREPPAAKRGRGRPPKARMDLLSKTDARLLKKLEAQEVLSDEDKLKMSKIKKKMRRKAKNKQKQEAKAPRVKEVKKKSKAKEKKGKAEKGKEKARPKEKKGKGPRKADKGLLAQRRLEERRRQQLILEEMKKPTEDMCLGDHQPLPAFSRIPGLILPSRAFSNCLTVVEFLQSYGKAALYDPGMPPYCQSLKILGEKVSEISLNRDTVSEVLRCFLTAYGAGEELCQALRTKPFQALPPEQKASILAFLVNELNSSALIIKQQGGQWIPWLCLGRLKVALAKRTGRPEAELGGWEEGRRRRSSRLTEEVEMEEEEESRGRKSRREEEADTAASSIPELERQIEKLVKRQMFFRKKLLHSSQTLRAASLGQDRYRRRYWVLPHLGGIFVEGVEAAEPAPQEPMEEKPSPRLLPLKQEPLKQEPHPRPPLALPIPSRTSCTASRSRGRPRKSKEELPRHCGPRPPP</sequence>
<gene>
    <name evidence="6" type="primary">Baz2a</name>
    <name evidence="6" type="ORF">INDMAC_R07597</name>
</gene>
<feature type="non-terminal residue" evidence="6">
    <location>
        <position position="539"/>
    </location>
</feature>
<dbReference type="InterPro" id="IPR028942">
    <property type="entry name" value="WHIM1_dom"/>
</dbReference>
<dbReference type="OrthoDB" id="21449at2759"/>
<dbReference type="PANTHER" id="PTHR45915:SF5">
    <property type="entry name" value="BROMODOMAIN ADJACENT TO ZINC FINGER DOMAIN PROTEIN 2A"/>
    <property type="match status" value="1"/>
</dbReference>
<dbReference type="PANTHER" id="PTHR45915">
    <property type="entry name" value="TRANSCRIPTION INTERMEDIARY FACTOR"/>
    <property type="match status" value="1"/>
</dbReference>
<reference evidence="6 7" key="1">
    <citation type="submission" date="2019-09" db="EMBL/GenBank/DDBJ databases">
        <title>Bird 10,000 Genomes (B10K) Project - Family phase.</title>
        <authorList>
            <person name="Zhang G."/>
        </authorList>
    </citation>
    <scope>NUCLEOTIDE SEQUENCE [LARGE SCALE GENOMIC DNA]</scope>
    <source>
        <strain evidence="6">B10K-DU-001-78</strain>
        <tissue evidence="6">Muscle</tissue>
    </source>
</reference>
<dbReference type="Proteomes" id="UP000557230">
    <property type="component" value="Unassembled WGS sequence"/>
</dbReference>
<dbReference type="GO" id="GO:0033553">
    <property type="term" value="C:rDNA heterochromatin"/>
    <property type="evidence" value="ECO:0007669"/>
    <property type="project" value="TreeGrafter"/>
</dbReference>
<evidence type="ECO:0000259" key="5">
    <source>
        <dbReference type="Pfam" id="PF15613"/>
    </source>
</evidence>
<proteinExistence type="predicted"/>
<name>A0A7L1G1H9_9PICI</name>
<dbReference type="GO" id="GO:0005634">
    <property type="term" value="C:nucleus"/>
    <property type="evidence" value="ECO:0007669"/>
    <property type="project" value="UniProtKB-SubCell"/>
</dbReference>
<feature type="region of interest" description="Disordered" evidence="3">
    <location>
        <begin position="470"/>
        <end position="539"/>
    </location>
</feature>
<dbReference type="AlphaFoldDB" id="A0A7L1G1H9"/>
<comment type="subcellular location">
    <subcellularLocation>
        <location evidence="1">Nucleus</location>
    </subcellularLocation>
</comment>
<dbReference type="GO" id="GO:0003677">
    <property type="term" value="F:DNA binding"/>
    <property type="evidence" value="ECO:0007669"/>
    <property type="project" value="InterPro"/>
</dbReference>
<feature type="compositionally biased region" description="Basic residues" evidence="3">
    <location>
        <begin position="122"/>
        <end position="136"/>
    </location>
</feature>
<protein>
    <submittedName>
        <fullName evidence="6">BAZ2A protein</fullName>
    </submittedName>
</protein>
<evidence type="ECO:0000259" key="4">
    <source>
        <dbReference type="Pfam" id="PF15612"/>
    </source>
</evidence>
<evidence type="ECO:0000313" key="7">
    <source>
        <dbReference type="Proteomes" id="UP000557230"/>
    </source>
</evidence>
<dbReference type="Pfam" id="PF15613">
    <property type="entry name" value="WSD"/>
    <property type="match status" value="1"/>
</dbReference>
<dbReference type="EMBL" id="VXBD01000822">
    <property type="protein sequence ID" value="NXN07096.1"/>
    <property type="molecule type" value="Genomic_DNA"/>
</dbReference>